<evidence type="ECO:0000259" key="2">
    <source>
        <dbReference type="Pfam" id="PF13421"/>
    </source>
</evidence>
<dbReference type="InterPro" id="IPR033880">
    <property type="entry name" value="SPFH_YdjI"/>
</dbReference>
<dbReference type="KEGG" id="haei:MUN82_04985"/>
<dbReference type="EMBL" id="CP095053">
    <property type="protein sequence ID" value="UOR06451.1"/>
    <property type="molecule type" value="Genomic_DNA"/>
</dbReference>
<proteinExistence type="predicted"/>
<dbReference type="AlphaFoldDB" id="A0A8T9SYI6"/>
<dbReference type="RefSeq" id="WP_245095437.1">
    <property type="nucleotide sequence ID" value="NZ_CP095053.1"/>
</dbReference>
<accession>A0A8T9SYI6</accession>
<feature type="domain" description="SHOCT" evidence="1">
    <location>
        <begin position="298"/>
        <end position="323"/>
    </location>
</feature>
<name>A0A8T9SYI6_9BACT</name>
<dbReference type="CDD" id="cd03408">
    <property type="entry name" value="SPFH_like_u1"/>
    <property type="match status" value="1"/>
</dbReference>
<keyword evidence="4" id="KW-1185">Reference proteome</keyword>
<feature type="domain" description="SPFH" evidence="2">
    <location>
        <begin position="26"/>
        <end position="217"/>
    </location>
</feature>
<evidence type="ECO:0000259" key="1">
    <source>
        <dbReference type="Pfam" id="PF09851"/>
    </source>
</evidence>
<protein>
    <submittedName>
        <fullName evidence="3">SPFH domain-containing protein</fullName>
    </submittedName>
</protein>
<evidence type="ECO:0000313" key="3">
    <source>
        <dbReference type="EMBL" id="UOR06451.1"/>
    </source>
</evidence>
<dbReference type="InterPro" id="IPR018649">
    <property type="entry name" value="SHOCT"/>
</dbReference>
<reference evidence="3 4" key="1">
    <citation type="submission" date="2022-04" db="EMBL/GenBank/DDBJ databases">
        <title>Hymenobacter sp. isolated from the air.</title>
        <authorList>
            <person name="Won M."/>
            <person name="Lee C.-M."/>
            <person name="Woen H.-Y."/>
            <person name="Kwon S.-W."/>
        </authorList>
    </citation>
    <scope>NUCLEOTIDE SEQUENCE [LARGE SCALE GENOMIC DNA]</scope>
    <source>
        <strain evidence="4">5413 J-13</strain>
    </source>
</reference>
<organism evidence="3 4">
    <name type="scientific">Hymenobacter aerilatus</name>
    <dbReference type="NCBI Taxonomy" id="2932251"/>
    <lineage>
        <taxon>Bacteria</taxon>
        <taxon>Pseudomonadati</taxon>
        <taxon>Bacteroidota</taxon>
        <taxon>Cytophagia</taxon>
        <taxon>Cytophagales</taxon>
        <taxon>Hymenobacteraceae</taxon>
        <taxon>Hymenobacter</taxon>
    </lineage>
</organism>
<evidence type="ECO:0000313" key="4">
    <source>
        <dbReference type="Proteomes" id="UP000829925"/>
    </source>
</evidence>
<dbReference type="Proteomes" id="UP000829925">
    <property type="component" value="Chromosome"/>
</dbReference>
<dbReference type="Pfam" id="PF09851">
    <property type="entry name" value="SHOCT"/>
    <property type="match status" value="1"/>
</dbReference>
<sequence>MAFNFFRGQTAQVIQWDAPQPSQLLWQFPSPHDEIKNASQLLVGPSQGVLLVYEGRVAEVLDTEGLYQLRTDNHPFITTLLKLRTGFESEHKLKLYFYRRAENVNQPWGTAAPVKYLDPVYQVPVELGAHGNFSFRLADARRFFTEVAGLAEAYSVLQAKLLLQSRIAQTLATQLATAGLSYQQLDAHLTVLAEQLRTPLAAEFARLGMELTDFRLTGTVFDAVTQQRIGRVADAAATTQAAATAGLSYAELEKLHALRDAARNASGLAGAGAQLGAGAELARQLSASASPTPPDPAEQLQKLKQLLDAGVITAEEFAAKKKEWLDKW</sequence>
<dbReference type="PANTHER" id="PTHR37826">
    <property type="entry name" value="FLOTILLIN BAND_7_5 DOMAIN PROTEIN"/>
    <property type="match status" value="1"/>
</dbReference>
<gene>
    <name evidence="3" type="ORF">MUN82_04985</name>
</gene>
<dbReference type="Pfam" id="PF13421">
    <property type="entry name" value="Band_7_1"/>
    <property type="match status" value="1"/>
</dbReference>
<dbReference type="PANTHER" id="PTHR37826:SF2">
    <property type="entry name" value="ZINC-RIBBON DOMAIN-CONTAINING PROTEIN"/>
    <property type="match status" value="1"/>
</dbReference>